<feature type="domain" description="4Fe-4S ferredoxin-type" evidence="9">
    <location>
        <begin position="251"/>
        <end position="280"/>
    </location>
</feature>
<protein>
    <submittedName>
        <fullName evidence="10">Ferredoxin-type protein NapH</fullName>
    </submittedName>
</protein>
<dbReference type="Pfam" id="PF12838">
    <property type="entry name" value="Fer4_7"/>
    <property type="match status" value="1"/>
</dbReference>
<keyword evidence="8" id="KW-0472">Membrane</keyword>
<dbReference type="GO" id="GO:0005886">
    <property type="term" value="C:plasma membrane"/>
    <property type="evidence" value="ECO:0007669"/>
    <property type="project" value="TreeGrafter"/>
</dbReference>
<dbReference type="InterPro" id="IPR017900">
    <property type="entry name" value="4Fe4S_Fe_S_CS"/>
</dbReference>
<sequence>MIGRLDLDARQQSVAARGWWRSHKWWLLRRTSQIAAMAVFMLGPWAGIWLVRGNFASSDVLGVLPLTDPYILLQSLAAGHGLALTALVGAGLIVALYLIAGGRAYCSWVCPVNVVTDSAHWLREKTGLTRDRKLDRRTRVVILAATLLAAFLTGRIAWEFVNPVSMMQRGLITGVGLGWGLVLAVFLLDLFVARRAWCSHLCPVGAFYGVVGRASLTRVAATRRAACTDCAACFNICPEPHVIAPALKGKGSPVIRSGDCLNCGACIDSCPVDVFRMTHRFAGVEEGAAPARRRAVTPRRAPAAGPAR</sequence>
<keyword evidence="3" id="KW-0479">Metal-binding</keyword>
<dbReference type="InterPro" id="IPR051684">
    <property type="entry name" value="Electron_Trans/Redox"/>
</dbReference>
<dbReference type="SUPFAM" id="SSF54862">
    <property type="entry name" value="4Fe-4S ferredoxins"/>
    <property type="match status" value="1"/>
</dbReference>
<dbReference type="EMBL" id="FNGE01000001">
    <property type="protein sequence ID" value="SDK55724.1"/>
    <property type="molecule type" value="Genomic_DNA"/>
</dbReference>
<dbReference type="PANTHER" id="PTHR30176">
    <property type="entry name" value="FERREDOXIN-TYPE PROTEIN NAPH"/>
    <property type="match status" value="1"/>
</dbReference>
<feature type="transmembrane region" description="Helical" evidence="8">
    <location>
        <begin position="140"/>
        <end position="158"/>
    </location>
</feature>
<evidence type="ECO:0000256" key="8">
    <source>
        <dbReference type="SAM" id="Phobius"/>
    </source>
</evidence>
<dbReference type="InterPro" id="IPR017896">
    <property type="entry name" value="4Fe4S_Fe-S-bd"/>
</dbReference>
<keyword evidence="4" id="KW-0677">Repeat</keyword>
<evidence type="ECO:0000256" key="4">
    <source>
        <dbReference type="ARBA" id="ARBA00022737"/>
    </source>
</evidence>
<evidence type="ECO:0000256" key="6">
    <source>
        <dbReference type="ARBA" id="ARBA00023004"/>
    </source>
</evidence>
<name>A0A1G9CWC6_9RHOB</name>
<feature type="transmembrane region" description="Helical" evidence="8">
    <location>
        <begin position="71"/>
        <end position="99"/>
    </location>
</feature>
<evidence type="ECO:0000256" key="2">
    <source>
        <dbReference type="ARBA" id="ARBA00022485"/>
    </source>
</evidence>
<evidence type="ECO:0000313" key="10">
    <source>
        <dbReference type="EMBL" id="SDK55724.1"/>
    </source>
</evidence>
<keyword evidence="11" id="KW-1185">Reference proteome</keyword>
<dbReference type="AlphaFoldDB" id="A0A1G9CWC6"/>
<evidence type="ECO:0000256" key="5">
    <source>
        <dbReference type="ARBA" id="ARBA00022982"/>
    </source>
</evidence>
<evidence type="ECO:0000256" key="1">
    <source>
        <dbReference type="ARBA" id="ARBA00022448"/>
    </source>
</evidence>
<dbReference type="PROSITE" id="PS51379">
    <property type="entry name" value="4FE4S_FER_2"/>
    <property type="match status" value="2"/>
</dbReference>
<reference evidence="11" key="1">
    <citation type="submission" date="2016-10" db="EMBL/GenBank/DDBJ databases">
        <authorList>
            <person name="Varghese N."/>
            <person name="Submissions S."/>
        </authorList>
    </citation>
    <scope>NUCLEOTIDE SEQUENCE [LARGE SCALE GENOMIC DNA]</scope>
    <source>
        <strain evidence="11">CGMCC 1.7655</strain>
    </source>
</reference>
<dbReference type="RefSeq" id="WP_090752031.1">
    <property type="nucleotide sequence ID" value="NZ_FNGE01000001.1"/>
</dbReference>
<dbReference type="NCBIfam" id="NF007013">
    <property type="entry name" value="PRK09477.1"/>
    <property type="match status" value="1"/>
</dbReference>
<evidence type="ECO:0000256" key="7">
    <source>
        <dbReference type="ARBA" id="ARBA00023014"/>
    </source>
</evidence>
<dbReference type="InterPro" id="IPR011886">
    <property type="entry name" value="NapH_MauN"/>
</dbReference>
<gene>
    <name evidence="10" type="ORF">SAMN04487971_101352</name>
</gene>
<dbReference type="GO" id="GO:0051539">
    <property type="term" value="F:4 iron, 4 sulfur cluster binding"/>
    <property type="evidence" value="ECO:0007669"/>
    <property type="project" value="UniProtKB-KW"/>
</dbReference>
<dbReference type="PANTHER" id="PTHR30176:SF3">
    <property type="entry name" value="FERREDOXIN-TYPE PROTEIN NAPH"/>
    <property type="match status" value="1"/>
</dbReference>
<feature type="transmembrane region" description="Helical" evidence="8">
    <location>
        <begin position="34"/>
        <end position="51"/>
    </location>
</feature>
<keyword evidence="8" id="KW-0812">Transmembrane</keyword>
<proteinExistence type="predicted"/>
<dbReference type="OrthoDB" id="9806398at2"/>
<dbReference type="Gene3D" id="3.30.70.20">
    <property type="match status" value="1"/>
</dbReference>
<dbReference type="GO" id="GO:0046872">
    <property type="term" value="F:metal ion binding"/>
    <property type="evidence" value="ECO:0007669"/>
    <property type="project" value="UniProtKB-KW"/>
</dbReference>
<keyword evidence="8" id="KW-1133">Transmembrane helix</keyword>
<keyword evidence="7" id="KW-0411">Iron-sulfur</keyword>
<keyword evidence="2" id="KW-0004">4Fe-4S</keyword>
<evidence type="ECO:0000259" key="9">
    <source>
        <dbReference type="PROSITE" id="PS51379"/>
    </source>
</evidence>
<keyword evidence="5" id="KW-0249">Electron transport</keyword>
<dbReference type="Pfam" id="PF12801">
    <property type="entry name" value="Fer4_5"/>
    <property type="match status" value="2"/>
</dbReference>
<evidence type="ECO:0000256" key="3">
    <source>
        <dbReference type="ARBA" id="ARBA00022723"/>
    </source>
</evidence>
<organism evidence="10 11">
    <name type="scientific">Paracoccus chinensis</name>
    <dbReference type="NCBI Taxonomy" id="525640"/>
    <lineage>
        <taxon>Bacteria</taxon>
        <taxon>Pseudomonadati</taxon>
        <taxon>Pseudomonadota</taxon>
        <taxon>Alphaproteobacteria</taxon>
        <taxon>Rhodobacterales</taxon>
        <taxon>Paracoccaceae</taxon>
        <taxon>Paracoccus</taxon>
    </lineage>
</organism>
<feature type="transmembrane region" description="Helical" evidence="8">
    <location>
        <begin position="170"/>
        <end position="192"/>
    </location>
</feature>
<dbReference type="PROSITE" id="PS00198">
    <property type="entry name" value="4FE4S_FER_1"/>
    <property type="match status" value="1"/>
</dbReference>
<feature type="domain" description="4Fe-4S ferredoxin-type" evidence="9">
    <location>
        <begin position="218"/>
        <end position="248"/>
    </location>
</feature>
<keyword evidence="6" id="KW-0408">Iron</keyword>
<dbReference type="STRING" id="525640.SAMN04487971_101352"/>
<accession>A0A1G9CWC6</accession>
<dbReference type="NCBIfam" id="TIGR02163">
    <property type="entry name" value="napH"/>
    <property type="match status" value="1"/>
</dbReference>
<evidence type="ECO:0000313" key="11">
    <source>
        <dbReference type="Proteomes" id="UP000199555"/>
    </source>
</evidence>
<dbReference type="Proteomes" id="UP000199555">
    <property type="component" value="Unassembled WGS sequence"/>
</dbReference>
<keyword evidence="1" id="KW-0813">Transport</keyword>